<evidence type="ECO:0000259" key="8">
    <source>
        <dbReference type="PROSITE" id="PS50928"/>
    </source>
</evidence>
<evidence type="ECO:0000256" key="1">
    <source>
        <dbReference type="ARBA" id="ARBA00004651"/>
    </source>
</evidence>
<evidence type="ECO:0000256" key="4">
    <source>
        <dbReference type="ARBA" id="ARBA00022692"/>
    </source>
</evidence>
<keyword evidence="5 7" id="KW-1133">Transmembrane helix</keyword>
<feature type="domain" description="ABC transmembrane type-1" evidence="8">
    <location>
        <begin position="103"/>
        <end position="294"/>
    </location>
</feature>
<feature type="transmembrane region" description="Helical" evidence="7">
    <location>
        <begin position="275"/>
        <end position="294"/>
    </location>
</feature>
<dbReference type="InterPro" id="IPR000515">
    <property type="entry name" value="MetI-like"/>
</dbReference>
<feature type="transmembrane region" description="Helical" evidence="7">
    <location>
        <begin position="214"/>
        <end position="239"/>
    </location>
</feature>
<keyword evidence="2 7" id="KW-0813">Transport</keyword>
<evidence type="ECO:0000256" key="6">
    <source>
        <dbReference type="ARBA" id="ARBA00023136"/>
    </source>
</evidence>
<dbReference type="Pfam" id="PF00528">
    <property type="entry name" value="BPD_transp_1"/>
    <property type="match status" value="1"/>
</dbReference>
<dbReference type="PANTHER" id="PTHR43744">
    <property type="entry name" value="ABC TRANSPORTER PERMEASE PROTEIN MG189-RELATED-RELATED"/>
    <property type="match status" value="1"/>
</dbReference>
<comment type="subcellular location">
    <subcellularLocation>
        <location evidence="1 7">Cell membrane</location>
        <topology evidence="1 7">Multi-pass membrane protein</topology>
    </subcellularLocation>
</comment>
<dbReference type="GO" id="GO:0005886">
    <property type="term" value="C:plasma membrane"/>
    <property type="evidence" value="ECO:0007669"/>
    <property type="project" value="UniProtKB-SubCell"/>
</dbReference>
<comment type="similarity">
    <text evidence="7">Belongs to the binding-protein-dependent transport system permease family.</text>
</comment>
<feature type="transmembrane region" description="Helical" evidence="7">
    <location>
        <begin position="102"/>
        <end position="126"/>
    </location>
</feature>
<protein>
    <submittedName>
        <fullName evidence="9">Carbohydrate ABC transporter permease</fullName>
    </submittedName>
</protein>
<organism evidence="9">
    <name type="scientific">Caldilinea aerophila</name>
    <dbReference type="NCBI Taxonomy" id="133453"/>
    <lineage>
        <taxon>Bacteria</taxon>
        <taxon>Bacillati</taxon>
        <taxon>Chloroflexota</taxon>
        <taxon>Caldilineae</taxon>
        <taxon>Caldilineales</taxon>
        <taxon>Caldilineaceae</taxon>
        <taxon>Caldilinea</taxon>
    </lineage>
</organism>
<evidence type="ECO:0000256" key="2">
    <source>
        <dbReference type="ARBA" id="ARBA00022448"/>
    </source>
</evidence>
<feature type="transmembrane region" description="Helical" evidence="7">
    <location>
        <begin position="174"/>
        <end position="193"/>
    </location>
</feature>
<dbReference type="PROSITE" id="PS50928">
    <property type="entry name" value="ABC_TM1"/>
    <property type="match status" value="1"/>
</dbReference>
<dbReference type="PANTHER" id="PTHR43744:SF12">
    <property type="entry name" value="ABC TRANSPORTER PERMEASE PROTEIN MG189-RELATED"/>
    <property type="match status" value="1"/>
</dbReference>
<dbReference type="GO" id="GO:0055085">
    <property type="term" value="P:transmembrane transport"/>
    <property type="evidence" value="ECO:0007669"/>
    <property type="project" value="InterPro"/>
</dbReference>
<feature type="transmembrane region" description="Helical" evidence="7">
    <location>
        <begin position="40"/>
        <end position="61"/>
    </location>
</feature>
<keyword evidence="3" id="KW-1003">Cell membrane</keyword>
<evidence type="ECO:0000256" key="5">
    <source>
        <dbReference type="ARBA" id="ARBA00022989"/>
    </source>
</evidence>
<evidence type="ECO:0000256" key="3">
    <source>
        <dbReference type="ARBA" id="ARBA00022475"/>
    </source>
</evidence>
<dbReference type="CDD" id="cd06261">
    <property type="entry name" value="TM_PBP2"/>
    <property type="match status" value="1"/>
</dbReference>
<feature type="transmembrane region" description="Helical" evidence="7">
    <location>
        <begin position="138"/>
        <end position="162"/>
    </location>
</feature>
<sequence length="309" mass="35270">MRSWRDMSGVARGQQSLQRAPMRVRRFTGSRRIQALFRQAVTYLLLCTIGLAMALPFLWMVSTALKPDALVFSIPPKWFPRPWVWRNFVDSMTILGHPVHLYAWNTIVIASLGVLGVTLSSSLVAFGFARLDFPGRNLLFILVISTMMLPRFVTIVPQFILFQKIGWLDTFKPLIVPYWFGAPFHIFLLRQFFLAIPKELDDAARVDGASSLQIYWRIILPLSKPALATVAIFAFVYHWNDLLEPLIFLASQRNWTLALFLASFQGYMLQPRWNLLMAASTILTLPVLLLFFFAQRLFIGGITVTGIKG</sequence>
<dbReference type="Gene3D" id="1.10.3720.10">
    <property type="entry name" value="MetI-like"/>
    <property type="match status" value="1"/>
</dbReference>
<dbReference type="SUPFAM" id="SSF161098">
    <property type="entry name" value="MetI-like"/>
    <property type="match status" value="1"/>
</dbReference>
<dbReference type="EMBL" id="DSMG01000065">
    <property type="protein sequence ID" value="HDX31004.1"/>
    <property type="molecule type" value="Genomic_DNA"/>
</dbReference>
<dbReference type="InterPro" id="IPR035906">
    <property type="entry name" value="MetI-like_sf"/>
</dbReference>
<keyword evidence="4 7" id="KW-0812">Transmembrane</keyword>
<accession>A0A7C1JBZ6</accession>
<gene>
    <name evidence="9" type="ORF">ENQ20_05855</name>
</gene>
<dbReference type="AlphaFoldDB" id="A0A7C1JBZ6"/>
<evidence type="ECO:0000313" key="9">
    <source>
        <dbReference type="EMBL" id="HDX31004.1"/>
    </source>
</evidence>
<evidence type="ECO:0000256" key="7">
    <source>
        <dbReference type="RuleBase" id="RU363032"/>
    </source>
</evidence>
<proteinExistence type="inferred from homology"/>
<name>A0A7C1JBZ6_9CHLR</name>
<reference evidence="9" key="1">
    <citation type="journal article" date="2020" name="mSystems">
        <title>Genome- and Community-Level Interaction Insights into Carbon Utilization and Element Cycling Functions of Hydrothermarchaeota in Hydrothermal Sediment.</title>
        <authorList>
            <person name="Zhou Z."/>
            <person name="Liu Y."/>
            <person name="Xu W."/>
            <person name="Pan J."/>
            <person name="Luo Z.H."/>
            <person name="Li M."/>
        </authorList>
    </citation>
    <scope>NUCLEOTIDE SEQUENCE [LARGE SCALE GENOMIC DNA]</scope>
    <source>
        <strain evidence="9">SpSt-289</strain>
    </source>
</reference>
<keyword evidence="6 7" id="KW-0472">Membrane</keyword>
<comment type="caution">
    <text evidence="9">The sequence shown here is derived from an EMBL/GenBank/DDBJ whole genome shotgun (WGS) entry which is preliminary data.</text>
</comment>